<dbReference type="PANTHER" id="PTHR10302">
    <property type="entry name" value="SINGLE-STRANDED DNA-BINDING PROTEIN"/>
    <property type="match status" value="1"/>
</dbReference>
<accession>A0A645A9Q8</accession>
<keyword evidence="1 3" id="KW-0238">DNA-binding</keyword>
<dbReference type="InterPro" id="IPR011344">
    <property type="entry name" value="ssDNA-bd"/>
</dbReference>
<dbReference type="PANTHER" id="PTHR10302:SF27">
    <property type="entry name" value="SINGLE-STRANDED DNA-BINDING PROTEIN"/>
    <property type="match status" value="1"/>
</dbReference>
<dbReference type="NCBIfam" id="TIGR00621">
    <property type="entry name" value="ssb"/>
    <property type="match status" value="1"/>
</dbReference>
<dbReference type="SUPFAM" id="SSF50249">
    <property type="entry name" value="Nucleic acid-binding proteins"/>
    <property type="match status" value="1"/>
</dbReference>
<dbReference type="GO" id="GO:0009295">
    <property type="term" value="C:nucleoid"/>
    <property type="evidence" value="ECO:0007669"/>
    <property type="project" value="TreeGrafter"/>
</dbReference>
<proteinExistence type="inferred from homology"/>
<protein>
    <submittedName>
        <fullName evidence="3">Single-stranded DNA-binding protein</fullName>
    </submittedName>
</protein>
<sequence>MVNHIVLVGRLTRDPEMRYTPSGASVARFTLAVDRNRKGPNGERQTDFIRCSIWNKQAEFVINYVKKGRLVAVEGSLRIDSATQPDGTRRDYVEVSCNSITPLDRAKEGSMENGEMPGDMPYDSYEENRTGKQVQESDDDVPFN</sequence>
<dbReference type="Gene3D" id="2.40.50.140">
    <property type="entry name" value="Nucleic acid-binding proteins"/>
    <property type="match status" value="1"/>
</dbReference>
<dbReference type="CDD" id="cd04496">
    <property type="entry name" value="SSB_OBF"/>
    <property type="match status" value="1"/>
</dbReference>
<gene>
    <name evidence="3" type="ORF">SDC9_95759</name>
</gene>
<evidence type="ECO:0000256" key="2">
    <source>
        <dbReference type="SAM" id="MobiDB-lite"/>
    </source>
</evidence>
<name>A0A645A9Q8_9ZZZZ</name>
<feature type="region of interest" description="Disordered" evidence="2">
    <location>
        <begin position="103"/>
        <end position="144"/>
    </location>
</feature>
<comment type="caution">
    <text evidence="3">The sequence shown here is derived from an EMBL/GenBank/DDBJ whole genome shotgun (WGS) entry which is preliminary data.</text>
</comment>
<dbReference type="AlphaFoldDB" id="A0A645A9Q8"/>
<dbReference type="HAMAP" id="MF_00984">
    <property type="entry name" value="SSB"/>
    <property type="match status" value="1"/>
</dbReference>
<reference evidence="3" key="1">
    <citation type="submission" date="2019-08" db="EMBL/GenBank/DDBJ databases">
        <authorList>
            <person name="Kucharzyk K."/>
            <person name="Murdoch R.W."/>
            <person name="Higgins S."/>
            <person name="Loffler F."/>
        </authorList>
    </citation>
    <scope>NUCLEOTIDE SEQUENCE</scope>
</reference>
<dbReference type="EMBL" id="VSSQ01012353">
    <property type="protein sequence ID" value="MPM49031.1"/>
    <property type="molecule type" value="Genomic_DNA"/>
</dbReference>
<dbReference type="InterPro" id="IPR012340">
    <property type="entry name" value="NA-bd_OB-fold"/>
</dbReference>
<dbReference type="PIRSF" id="PIRSF002070">
    <property type="entry name" value="SSB"/>
    <property type="match status" value="1"/>
</dbReference>
<dbReference type="InterPro" id="IPR000424">
    <property type="entry name" value="Primosome_PriB/ssb"/>
</dbReference>
<dbReference type="GO" id="GO:0006260">
    <property type="term" value="P:DNA replication"/>
    <property type="evidence" value="ECO:0007669"/>
    <property type="project" value="InterPro"/>
</dbReference>
<evidence type="ECO:0000313" key="3">
    <source>
        <dbReference type="EMBL" id="MPM49031.1"/>
    </source>
</evidence>
<organism evidence="3">
    <name type="scientific">bioreactor metagenome</name>
    <dbReference type="NCBI Taxonomy" id="1076179"/>
    <lineage>
        <taxon>unclassified sequences</taxon>
        <taxon>metagenomes</taxon>
        <taxon>ecological metagenomes</taxon>
    </lineage>
</organism>
<dbReference type="Pfam" id="PF00436">
    <property type="entry name" value="SSB"/>
    <property type="match status" value="1"/>
</dbReference>
<dbReference type="GO" id="GO:0003697">
    <property type="term" value="F:single-stranded DNA binding"/>
    <property type="evidence" value="ECO:0007669"/>
    <property type="project" value="InterPro"/>
</dbReference>
<evidence type="ECO:0000256" key="1">
    <source>
        <dbReference type="ARBA" id="ARBA00023125"/>
    </source>
</evidence>
<dbReference type="PROSITE" id="PS50935">
    <property type="entry name" value="SSB"/>
    <property type="match status" value="1"/>
</dbReference>